<accession>A0ABU5KAW4</accession>
<name>A0ABU5KAW4_9ACTN</name>
<evidence type="ECO:0000259" key="2">
    <source>
        <dbReference type="SMART" id="SM00507"/>
    </source>
</evidence>
<feature type="compositionally biased region" description="Low complexity" evidence="1">
    <location>
        <begin position="464"/>
        <end position="474"/>
    </location>
</feature>
<dbReference type="InterPro" id="IPR003615">
    <property type="entry name" value="HNH_nuc"/>
</dbReference>
<proteinExistence type="predicted"/>
<sequence>MIETLAGAPGAEVEDLSASALLASIRSARSDEDAAAARQLNLAARWADLHPPESMHTAATFGDGGRYGLEHEEPIAGPGCPAVAEFCIAELGTVLGISSTAAKRLIGHALELRHRLPRLWAQVHAGAVPAWRARTVAEATIHATPSLTVEAARWVDAQVAAVAGRVGPAQLDRLVAETIKRHDLDTHDPTSDPEDGWQHVDPRHATLHSDDVHYAGTMRFEAELDIADALDLDRALAHGAETLAALGSVAPLDSRRSQALGDLARTQTALDLHTQGSTAARSEDGLPIAREVVLHAHFDASLDGLDGLETVFGPTGRMEEGQRLVLLEQVKDWCRDSRTKVTVKPVIDLTAELTAPGYDIPDRIREQVILRDRTCVFPWCTRQARACDIDHVIPYDADADTEGRPQPGPTVTSNLAPECRWHHRLKTHTAWRYDVTGPGVYEWTSPHGHRYRRDRTGTTRISGAADDAAPPARP</sequence>
<dbReference type="InterPro" id="IPR003870">
    <property type="entry name" value="DUF222"/>
</dbReference>
<reference evidence="3 4" key="1">
    <citation type="submission" date="2023-11" db="EMBL/GenBank/DDBJ databases">
        <title>Novel species in genus Nocardioides.</title>
        <authorList>
            <person name="Zhou H."/>
        </authorList>
    </citation>
    <scope>NUCLEOTIDE SEQUENCE [LARGE SCALE GENOMIC DNA]</scope>
    <source>
        <strain evidence="3 4">S-58</strain>
    </source>
</reference>
<feature type="region of interest" description="Disordered" evidence="1">
    <location>
        <begin position="444"/>
        <end position="474"/>
    </location>
</feature>
<dbReference type="RefSeq" id="WP_322424243.1">
    <property type="nucleotide sequence ID" value="NZ_JAXQPW010000002.1"/>
</dbReference>
<comment type="caution">
    <text evidence="3">The sequence shown here is derived from an EMBL/GenBank/DDBJ whole genome shotgun (WGS) entry which is preliminary data.</text>
</comment>
<evidence type="ECO:0000313" key="4">
    <source>
        <dbReference type="Proteomes" id="UP001291999"/>
    </source>
</evidence>
<dbReference type="Pfam" id="PF02720">
    <property type="entry name" value="DUF222"/>
    <property type="match status" value="1"/>
</dbReference>
<gene>
    <name evidence="3" type="ORF">SFC79_10105</name>
</gene>
<dbReference type="Proteomes" id="UP001291999">
    <property type="component" value="Unassembled WGS sequence"/>
</dbReference>
<dbReference type="SMART" id="SM00507">
    <property type="entry name" value="HNHc"/>
    <property type="match status" value="1"/>
</dbReference>
<keyword evidence="4" id="KW-1185">Reference proteome</keyword>
<evidence type="ECO:0000313" key="3">
    <source>
        <dbReference type="EMBL" id="MDZ5662115.1"/>
    </source>
</evidence>
<dbReference type="EMBL" id="JAXQPW010000002">
    <property type="protein sequence ID" value="MDZ5662115.1"/>
    <property type="molecule type" value="Genomic_DNA"/>
</dbReference>
<feature type="domain" description="HNH nuclease" evidence="2">
    <location>
        <begin position="363"/>
        <end position="424"/>
    </location>
</feature>
<protein>
    <submittedName>
        <fullName evidence="3">DUF222 domain-containing protein</fullName>
    </submittedName>
</protein>
<organism evidence="3 4">
    <name type="scientific">Nocardioides renjunii</name>
    <dbReference type="NCBI Taxonomy" id="3095075"/>
    <lineage>
        <taxon>Bacteria</taxon>
        <taxon>Bacillati</taxon>
        <taxon>Actinomycetota</taxon>
        <taxon>Actinomycetes</taxon>
        <taxon>Propionibacteriales</taxon>
        <taxon>Nocardioidaceae</taxon>
        <taxon>Nocardioides</taxon>
    </lineage>
</organism>
<evidence type="ECO:0000256" key="1">
    <source>
        <dbReference type="SAM" id="MobiDB-lite"/>
    </source>
</evidence>
<dbReference type="CDD" id="cd00085">
    <property type="entry name" value="HNHc"/>
    <property type="match status" value="1"/>
</dbReference>